<comment type="caution">
    <text evidence="9">The sequence shown here is derived from an EMBL/GenBank/DDBJ whole genome shotgun (WGS) entry which is preliminary data.</text>
</comment>
<name>A0A838WPV5_9CYAN</name>
<feature type="transmembrane region" description="Helical" evidence="8">
    <location>
        <begin position="74"/>
        <end position="94"/>
    </location>
</feature>
<dbReference type="EMBL" id="VDFG01000246">
    <property type="protein sequence ID" value="MBA4464932.1"/>
    <property type="molecule type" value="Genomic_DNA"/>
</dbReference>
<feature type="binding site" evidence="7">
    <location>
        <position position="155"/>
    </location>
    <ligand>
        <name>Mg(2+)</name>
        <dbReference type="ChEBI" id="CHEBI:18420"/>
    </ligand>
</feature>
<evidence type="ECO:0000256" key="8">
    <source>
        <dbReference type="SAM" id="Phobius"/>
    </source>
</evidence>
<evidence type="ECO:0000256" key="7">
    <source>
        <dbReference type="PIRSR" id="PIRSR600715-1"/>
    </source>
</evidence>
<feature type="transmembrane region" description="Helical" evidence="8">
    <location>
        <begin position="183"/>
        <end position="199"/>
    </location>
</feature>
<dbReference type="PANTHER" id="PTHR22926">
    <property type="entry name" value="PHOSPHO-N-ACETYLMURAMOYL-PENTAPEPTIDE-TRANSFERASE"/>
    <property type="match status" value="1"/>
</dbReference>
<feature type="transmembrane region" description="Helical" evidence="8">
    <location>
        <begin position="49"/>
        <end position="68"/>
    </location>
</feature>
<evidence type="ECO:0000313" key="10">
    <source>
        <dbReference type="Proteomes" id="UP000538075"/>
    </source>
</evidence>
<keyword evidence="2" id="KW-1003">Cell membrane</keyword>
<keyword evidence="6 8" id="KW-0472">Membrane</keyword>
<evidence type="ECO:0000256" key="4">
    <source>
        <dbReference type="ARBA" id="ARBA00022692"/>
    </source>
</evidence>
<reference evidence="9 10" key="1">
    <citation type="journal article" date="2020" name="J. Appl. Phycol.">
        <title>Morphological changes and genome evolution in Raphidiopsis raciborskii CS-506 after 23 years in culture.</title>
        <authorList>
            <person name="Willis A."/>
            <person name="Bent S.J."/>
            <person name="Jameson I.D."/>
        </authorList>
    </citation>
    <scope>NUCLEOTIDE SEQUENCE [LARGE SCALE GENOMIC DNA]</scope>
    <source>
        <strain evidence="9 10">CS-506_A</strain>
    </source>
</reference>
<protein>
    <submittedName>
        <fullName evidence="9">Glycosyltransferase family 4 protein</fullName>
    </submittedName>
</protein>
<feature type="transmembrane region" description="Helical" evidence="8">
    <location>
        <begin position="106"/>
        <end position="123"/>
    </location>
</feature>
<evidence type="ECO:0000313" key="9">
    <source>
        <dbReference type="EMBL" id="MBA4464932.1"/>
    </source>
</evidence>
<proteinExistence type="predicted"/>
<dbReference type="GO" id="GO:0044038">
    <property type="term" value="P:cell wall macromolecule biosynthetic process"/>
    <property type="evidence" value="ECO:0007669"/>
    <property type="project" value="TreeGrafter"/>
</dbReference>
<dbReference type="Proteomes" id="UP000538075">
    <property type="component" value="Unassembled WGS sequence"/>
</dbReference>
<dbReference type="GO" id="GO:0005886">
    <property type="term" value="C:plasma membrane"/>
    <property type="evidence" value="ECO:0007669"/>
    <property type="project" value="UniProtKB-SubCell"/>
</dbReference>
<dbReference type="Pfam" id="PF00953">
    <property type="entry name" value="Glycos_transf_4"/>
    <property type="match status" value="1"/>
</dbReference>
<dbReference type="InterPro" id="IPR000715">
    <property type="entry name" value="Glycosyl_transferase_4"/>
</dbReference>
<evidence type="ECO:0000256" key="5">
    <source>
        <dbReference type="ARBA" id="ARBA00022989"/>
    </source>
</evidence>
<evidence type="ECO:0000256" key="2">
    <source>
        <dbReference type="ARBA" id="ARBA00022475"/>
    </source>
</evidence>
<dbReference type="GO" id="GO:0009103">
    <property type="term" value="P:lipopolysaccharide biosynthetic process"/>
    <property type="evidence" value="ECO:0007669"/>
    <property type="project" value="TreeGrafter"/>
</dbReference>
<gene>
    <name evidence="9" type="ORF">FHK98_03550</name>
</gene>
<feature type="binding site" evidence="7">
    <location>
        <position position="208"/>
    </location>
    <ligand>
        <name>Mg(2+)</name>
        <dbReference type="ChEBI" id="CHEBI:18420"/>
    </ligand>
</feature>
<evidence type="ECO:0000256" key="1">
    <source>
        <dbReference type="ARBA" id="ARBA00004651"/>
    </source>
</evidence>
<comment type="cofactor">
    <cofactor evidence="7">
        <name>Mg(2+)</name>
        <dbReference type="ChEBI" id="CHEBI:18420"/>
    </cofactor>
</comment>
<keyword evidence="7" id="KW-0479">Metal-binding</keyword>
<dbReference type="AlphaFoldDB" id="A0A838WPV5"/>
<feature type="transmembrane region" description="Helical" evidence="8">
    <location>
        <begin position="129"/>
        <end position="153"/>
    </location>
</feature>
<feature type="transmembrane region" description="Helical" evidence="8">
    <location>
        <begin position="307"/>
        <end position="325"/>
    </location>
</feature>
<feature type="transmembrane region" description="Helical" evidence="8">
    <location>
        <begin position="204"/>
        <end position="223"/>
    </location>
</feature>
<dbReference type="GO" id="GO:0016780">
    <property type="term" value="F:phosphotransferase activity, for other substituted phosphate groups"/>
    <property type="evidence" value="ECO:0007669"/>
    <property type="project" value="InterPro"/>
</dbReference>
<keyword evidence="5 8" id="KW-1133">Transmembrane helix</keyword>
<dbReference type="GO" id="GO:0046872">
    <property type="term" value="F:metal ion binding"/>
    <property type="evidence" value="ECO:0007669"/>
    <property type="project" value="UniProtKB-KW"/>
</dbReference>
<keyword evidence="3 9" id="KW-0808">Transferase</keyword>
<evidence type="ECO:0000256" key="6">
    <source>
        <dbReference type="ARBA" id="ARBA00023136"/>
    </source>
</evidence>
<dbReference type="PANTHER" id="PTHR22926:SF3">
    <property type="entry name" value="UNDECAPRENYL-PHOSPHATE ALPHA-N-ACETYLGLUCOSAMINYL 1-PHOSPHATE TRANSFERASE"/>
    <property type="match status" value="1"/>
</dbReference>
<feature type="transmembrane region" description="Helical" evidence="8">
    <location>
        <begin position="160"/>
        <end position="177"/>
    </location>
</feature>
<evidence type="ECO:0000256" key="3">
    <source>
        <dbReference type="ARBA" id="ARBA00022679"/>
    </source>
</evidence>
<keyword evidence="4 8" id="KW-0812">Transmembrane</keyword>
<dbReference type="GO" id="GO:0071555">
    <property type="term" value="P:cell wall organization"/>
    <property type="evidence" value="ECO:0007669"/>
    <property type="project" value="TreeGrafter"/>
</dbReference>
<dbReference type="CDD" id="cd06854">
    <property type="entry name" value="GT_WbpL_WbcO_like"/>
    <property type="match status" value="1"/>
</dbReference>
<comment type="subcellular location">
    <subcellularLocation>
        <location evidence="1">Cell membrane</location>
        <topology evidence="1">Multi-pass membrane protein</topology>
    </subcellularLocation>
</comment>
<keyword evidence="7" id="KW-0460">Magnesium</keyword>
<feature type="transmembrane region" description="Helical" evidence="8">
    <location>
        <begin position="6"/>
        <end position="24"/>
    </location>
</feature>
<sequence>MPVINHLIFTSVSFLLSCWLVYLIKSQLNSHLLDIPNERSSHTKPTPRGGGLGFVLSFLLISTTYSWIFPEINSNLNVSHLWLTVLPLAFISLLDDRGHIPAWLRYLVHIVSASLAISFFGIFPQPWLVNLGTMGVTIAVLLTLVAITAMINFYNFMDGLDGLVAGVTIIQLVFAAIVSNQPLWLLLAVSICGFLWWNWAPAKIFMGDVGSTFLGAIIAVSLLDYSRGVTTMQAWSALTITLPIVADATYTLICRIRRGENIFQSHRSHLYQRLQISGWTHSQVAINYMIFTSAIALNIYIFSSIGAWINLLITIAAIVTLEIYLKKPTPHYSHHKFSTEDSKTDDYTSF</sequence>
<organism evidence="9 10">
    <name type="scientific">Cylindrospermopsis raciborskii CS-506_A</name>
    <dbReference type="NCBI Taxonomy" id="2585140"/>
    <lineage>
        <taxon>Bacteria</taxon>
        <taxon>Bacillati</taxon>
        <taxon>Cyanobacteriota</taxon>
        <taxon>Cyanophyceae</taxon>
        <taxon>Nostocales</taxon>
        <taxon>Aphanizomenonaceae</taxon>
        <taxon>Cylindrospermopsis</taxon>
    </lineage>
</organism>
<accession>A0A838WPV5</accession>